<feature type="domain" description="SET" evidence="10">
    <location>
        <begin position="603"/>
        <end position="750"/>
    </location>
</feature>
<dbReference type="Pfam" id="PF02182">
    <property type="entry name" value="SAD_SRA"/>
    <property type="match status" value="1"/>
</dbReference>
<evidence type="ECO:0000256" key="9">
    <source>
        <dbReference type="SAM" id="MobiDB-lite"/>
    </source>
</evidence>
<dbReference type="Proteomes" id="UP000230069">
    <property type="component" value="Unassembled WGS sequence"/>
</dbReference>
<feature type="domain" description="YDG" evidence="13">
    <location>
        <begin position="319"/>
        <end position="470"/>
    </location>
</feature>
<dbReference type="FunCoup" id="A0A2G5C183">
    <property type="interactions" value="83"/>
</dbReference>
<dbReference type="Pfam" id="PF00856">
    <property type="entry name" value="SET"/>
    <property type="match status" value="1"/>
</dbReference>
<dbReference type="InterPro" id="IPR003105">
    <property type="entry name" value="SRA_YDG"/>
</dbReference>
<sequence length="780" mass="86526">MAPPNCPRNLGKWTSKFPSDPESPSSSKDVDRGSESSEEKLSTESSQFSEDLSLKRKLPVESHGYCALNQSQIDEFFGFGHSGERVIVQAVMAPPNCPWTMGKGTSKSPSGLSDAKAKNKQGNLELLVKDDSKSVSQRQKGETTKSKVKFTKKIISPGNVSYEDALQLALVDEGDNTRHDMEDGGFLVQTSQNVDLSLVPYGFPKLDDSNDDIEAGSTNNKVREALPTDQASHNKDLSVIPFGLHSSLDTDDENKAGVTRTIVRETLRLFQGLLRKLMQDAESKSKNAREKPPGRADLVSSRILKEKNKWVNTGKSILGTVPGVEVGDEFHFRVELAIIGLHRPYQAGIDYLKVNGKILATSVVASGGYADNMDSSDVLIYSGQGGLPNGDKEAEDQKLERGNLSLKNSCDERTPVRVIRGFKEPKGNDSSDSKGKMVATYTYDGFYLVDNYWEEIGSYGTKVFKFELRRIPGQPELARKEVKKSKKSKVRKGLCLDDVSQGKEVMRIGAINTMDDEKPPLFEYITEMIYPPLYNRDTPRGCGCIDGCSDSETCFCAIKNGGEIPFNYDGAIVEAKPLVYECGPSCRCPPSCHNRVSQKGIKFQLEIFKTESRGWGVRSLTSIPSGSFICEYTGELLEDKEAEKRTSNDEYLFDIGHNYNDPALWEGVSNLVPDGLKSSSSHDYVDKDNMGFTIDAAHYGSVGRFINHSCSPNLYAQNVLYDHDDKRMPHIMLFAAENIPPLQELTYHYNYELDQVLDSDGNIRKKNCYCGSDECTGRLY</sequence>
<proteinExistence type="predicted"/>
<name>A0A2G5C183_AQUCA</name>
<dbReference type="InterPro" id="IPR007728">
    <property type="entry name" value="Pre-SET_dom"/>
</dbReference>
<dbReference type="InterPro" id="IPR036987">
    <property type="entry name" value="SRA-YDG_sf"/>
</dbReference>
<dbReference type="InterPro" id="IPR051357">
    <property type="entry name" value="H3K9_HMTase_SUVAR3-9"/>
</dbReference>
<feature type="compositionally biased region" description="Low complexity" evidence="9">
    <location>
        <begin position="15"/>
        <end position="27"/>
    </location>
</feature>
<feature type="compositionally biased region" description="Basic and acidic residues" evidence="9">
    <location>
        <begin position="28"/>
        <end position="42"/>
    </location>
</feature>
<dbReference type="Gene3D" id="2.170.270.10">
    <property type="entry name" value="SET domain"/>
    <property type="match status" value="1"/>
</dbReference>
<evidence type="ECO:0000256" key="4">
    <source>
        <dbReference type="ARBA" id="ARBA00022679"/>
    </source>
</evidence>
<dbReference type="SMART" id="SM00317">
    <property type="entry name" value="SET"/>
    <property type="match status" value="1"/>
</dbReference>
<protein>
    <recommendedName>
        <fullName evidence="16">SET domain-containing protein</fullName>
    </recommendedName>
</protein>
<evidence type="ECO:0000256" key="7">
    <source>
        <dbReference type="ARBA" id="ARBA00023242"/>
    </source>
</evidence>
<evidence type="ECO:0000256" key="8">
    <source>
        <dbReference type="PROSITE-ProRule" id="PRU00358"/>
    </source>
</evidence>
<dbReference type="GO" id="GO:0032259">
    <property type="term" value="P:methylation"/>
    <property type="evidence" value="ECO:0007669"/>
    <property type="project" value="UniProtKB-KW"/>
</dbReference>
<evidence type="ECO:0008006" key="16">
    <source>
        <dbReference type="Google" id="ProtNLM"/>
    </source>
</evidence>
<evidence type="ECO:0000256" key="2">
    <source>
        <dbReference type="ARBA" id="ARBA00022454"/>
    </source>
</evidence>
<keyword evidence="6" id="KW-0156">Chromatin regulator</keyword>
<dbReference type="EMBL" id="KZ305147">
    <property type="protein sequence ID" value="PIA25039.1"/>
    <property type="molecule type" value="Genomic_DNA"/>
</dbReference>
<keyword evidence="2" id="KW-0158">Chromosome</keyword>
<evidence type="ECO:0000256" key="1">
    <source>
        <dbReference type="ARBA" id="ARBA00004286"/>
    </source>
</evidence>
<evidence type="ECO:0000259" key="11">
    <source>
        <dbReference type="PROSITE" id="PS50867"/>
    </source>
</evidence>
<comment type="subcellular location">
    <subcellularLocation>
        <location evidence="1">Chromosome</location>
    </subcellularLocation>
    <subcellularLocation>
        <location evidence="8">Nucleus</location>
    </subcellularLocation>
</comment>
<evidence type="ECO:0000256" key="5">
    <source>
        <dbReference type="ARBA" id="ARBA00022691"/>
    </source>
</evidence>
<dbReference type="PROSITE" id="PS50867">
    <property type="entry name" value="PRE_SET"/>
    <property type="match status" value="1"/>
</dbReference>
<dbReference type="PROSITE" id="PS51575">
    <property type="entry name" value="SAM_MT43_SUVAR39_2"/>
    <property type="match status" value="1"/>
</dbReference>
<dbReference type="InterPro" id="IPR001214">
    <property type="entry name" value="SET_dom"/>
</dbReference>
<dbReference type="GO" id="GO:0042054">
    <property type="term" value="F:histone methyltransferase activity"/>
    <property type="evidence" value="ECO:0007669"/>
    <property type="project" value="InterPro"/>
</dbReference>
<dbReference type="PROSITE" id="PS51015">
    <property type="entry name" value="YDG"/>
    <property type="match status" value="1"/>
</dbReference>
<dbReference type="InterPro" id="IPR046341">
    <property type="entry name" value="SET_dom_sf"/>
</dbReference>
<dbReference type="OrthoDB" id="5792673at2759"/>
<dbReference type="GO" id="GO:0003690">
    <property type="term" value="F:double-stranded DNA binding"/>
    <property type="evidence" value="ECO:0007669"/>
    <property type="project" value="TreeGrafter"/>
</dbReference>
<feature type="region of interest" description="Disordered" evidence="9">
    <location>
        <begin position="99"/>
        <end position="143"/>
    </location>
</feature>
<keyword evidence="4" id="KW-0808">Transferase</keyword>
<evidence type="ECO:0000313" key="15">
    <source>
        <dbReference type="Proteomes" id="UP000230069"/>
    </source>
</evidence>
<dbReference type="Gene3D" id="2.30.280.10">
    <property type="entry name" value="SRA-YDG"/>
    <property type="match status" value="1"/>
</dbReference>
<dbReference type="SMART" id="SM00468">
    <property type="entry name" value="PreSET"/>
    <property type="match status" value="1"/>
</dbReference>
<feature type="domain" description="Post-SET" evidence="12">
    <location>
        <begin position="764"/>
        <end position="780"/>
    </location>
</feature>
<dbReference type="Pfam" id="PF05033">
    <property type="entry name" value="Pre-SET"/>
    <property type="match status" value="1"/>
</dbReference>
<feature type="region of interest" description="Disordered" evidence="9">
    <location>
        <begin position="1"/>
        <end position="53"/>
    </location>
</feature>
<dbReference type="InterPro" id="IPR025794">
    <property type="entry name" value="H3-K9-MeTrfase_plant"/>
</dbReference>
<dbReference type="InterPro" id="IPR003616">
    <property type="entry name" value="Post-SET_dom"/>
</dbReference>
<dbReference type="SMART" id="SM00466">
    <property type="entry name" value="SRA"/>
    <property type="match status" value="1"/>
</dbReference>
<feature type="domain" description="Pre-SET" evidence="11">
    <location>
        <begin position="540"/>
        <end position="600"/>
    </location>
</feature>
<keyword evidence="7 8" id="KW-0539">Nucleus</keyword>
<dbReference type="AlphaFoldDB" id="A0A2G5C183"/>
<dbReference type="STRING" id="218851.A0A2G5C183"/>
<dbReference type="PROSITE" id="PS50868">
    <property type="entry name" value="POST_SET"/>
    <property type="match status" value="1"/>
</dbReference>
<dbReference type="InterPro" id="IPR015947">
    <property type="entry name" value="PUA-like_sf"/>
</dbReference>
<gene>
    <name evidence="14" type="ORF">AQUCO_13300028v1</name>
</gene>
<dbReference type="SUPFAM" id="SSF88697">
    <property type="entry name" value="PUA domain-like"/>
    <property type="match status" value="1"/>
</dbReference>
<organism evidence="14 15">
    <name type="scientific">Aquilegia coerulea</name>
    <name type="common">Rocky mountain columbine</name>
    <dbReference type="NCBI Taxonomy" id="218851"/>
    <lineage>
        <taxon>Eukaryota</taxon>
        <taxon>Viridiplantae</taxon>
        <taxon>Streptophyta</taxon>
        <taxon>Embryophyta</taxon>
        <taxon>Tracheophyta</taxon>
        <taxon>Spermatophyta</taxon>
        <taxon>Magnoliopsida</taxon>
        <taxon>Ranunculales</taxon>
        <taxon>Ranunculaceae</taxon>
        <taxon>Thalictroideae</taxon>
        <taxon>Aquilegia</taxon>
    </lineage>
</organism>
<evidence type="ECO:0000256" key="6">
    <source>
        <dbReference type="ARBA" id="ARBA00022853"/>
    </source>
</evidence>
<reference evidence="14 15" key="1">
    <citation type="submission" date="2017-09" db="EMBL/GenBank/DDBJ databases">
        <title>WGS assembly of Aquilegia coerulea Goldsmith.</title>
        <authorList>
            <person name="Hodges S."/>
            <person name="Kramer E."/>
            <person name="Nordborg M."/>
            <person name="Tomkins J."/>
            <person name="Borevitz J."/>
            <person name="Derieg N."/>
            <person name="Yan J."/>
            <person name="Mihaltcheva S."/>
            <person name="Hayes R.D."/>
            <person name="Rokhsar D."/>
        </authorList>
    </citation>
    <scope>NUCLEOTIDE SEQUENCE [LARGE SCALE GENOMIC DNA]</scope>
    <source>
        <strain evidence="15">cv. Goldsmith</strain>
    </source>
</reference>
<dbReference type="PANTHER" id="PTHR45660:SF46">
    <property type="entry name" value="HISTONE-LYSINE N-METHYLTRANSFERASE, H3 LYSINE-9 SPECIFIC SUVH6"/>
    <property type="match status" value="1"/>
</dbReference>
<dbReference type="PROSITE" id="PS50280">
    <property type="entry name" value="SET"/>
    <property type="match status" value="1"/>
</dbReference>
<dbReference type="PANTHER" id="PTHR45660">
    <property type="entry name" value="HISTONE-LYSINE N-METHYLTRANSFERASE SETMAR"/>
    <property type="match status" value="1"/>
</dbReference>
<keyword evidence="3" id="KW-0489">Methyltransferase</keyword>
<evidence type="ECO:0000259" key="10">
    <source>
        <dbReference type="PROSITE" id="PS50280"/>
    </source>
</evidence>
<dbReference type="EMBL" id="KZ305147">
    <property type="protein sequence ID" value="PIA25040.1"/>
    <property type="molecule type" value="Genomic_DNA"/>
</dbReference>
<dbReference type="GO" id="GO:0005694">
    <property type="term" value="C:chromosome"/>
    <property type="evidence" value="ECO:0007669"/>
    <property type="project" value="UniProtKB-SubCell"/>
</dbReference>
<keyword evidence="5" id="KW-0949">S-adenosyl-L-methionine</keyword>
<evidence type="ECO:0000259" key="13">
    <source>
        <dbReference type="PROSITE" id="PS51015"/>
    </source>
</evidence>
<dbReference type="GO" id="GO:0008270">
    <property type="term" value="F:zinc ion binding"/>
    <property type="evidence" value="ECO:0007669"/>
    <property type="project" value="InterPro"/>
</dbReference>
<dbReference type="SUPFAM" id="SSF82199">
    <property type="entry name" value="SET domain"/>
    <property type="match status" value="1"/>
</dbReference>
<evidence type="ECO:0000313" key="14">
    <source>
        <dbReference type="EMBL" id="PIA25040.1"/>
    </source>
</evidence>
<evidence type="ECO:0000256" key="3">
    <source>
        <dbReference type="ARBA" id="ARBA00022603"/>
    </source>
</evidence>
<evidence type="ECO:0000259" key="12">
    <source>
        <dbReference type="PROSITE" id="PS50868"/>
    </source>
</evidence>
<dbReference type="GO" id="GO:0005634">
    <property type="term" value="C:nucleus"/>
    <property type="evidence" value="ECO:0007669"/>
    <property type="project" value="UniProtKB-SubCell"/>
</dbReference>
<keyword evidence="15" id="KW-1185">Reference proteome</keyword>
<feature type="compositionally biased region" description="Basic and acidic residues" evidence="9">
    <location>
        <begin position="127"/>
        <end position="143"/>
    </location>
</feature>
<accession>A0A2G5C183</accession>